<gene>
    <name evidence="1" type="ORF">KQX54_021377</name>
</gene>
<dbReference type="AlphaFoldDB" id="A0AAV7J984"/>
<protein>
    <submittedName>
        <fullName evidence="1">Uncharacterized protein</fullName>
    </submittedName>
</protein>
<name>A0AAV7J984_COTGL</name>
<evidence type="ECO:0000313" key="2">
    <source>
        <dbReference type="Proteomes" id="UP000826195"/>
    </source>
</evidence>
<sequence>MKNLAPAGDHSKLEEHRPYFSVQSSYGVFATDIQIYRYSLVYKELRAYRRPSIDIIGQKIGWKIDTVLRQQPPANGQQPETIPTSMEAISPCLWSKVYRSRRHNIFGPSSRI</sequence>
<accession>A0AAV7J984</accession>
<proteinExistence type="predicted"/>
<keyword evidence="2" id="KW-1185">Reference proteome</keyword>
<reference evidence="1 2" key="1">
    <citation type="journal article" date="2021" name="J. Hered.">
        <title>A chromosome-level genome assembly of the parasitoid wasp, Cotesia glomerata (Hymenoptera: Braconidae).</title>
        <authorList>
            <person name="Pinto B.J."/>
            <person name="Weis J.J."/>
            <person name="Gamble T."/>
            <person name="Ode P.J."/>
            <person name="Paul R."/>
            <person name="Zaspel J.M."/>
        </authorList>
    </citation>
    <scope>NUCLEOTIDE SEQUENCE [LARGE SCALE GENOMIC DNA]</scope>
    <source>
        <strain evidence="1">CgM1</strain>
    </source>
</reference>
<comment type="caution">
    <text evidence="1">The sequence shown here is derived from an EMBL/GenBank/DDBJ whole genome shotgun (WGS) entry which is preliminary data.</text>
</comment>
<dbReference type="Proteomes" id="UP000826195">
    <property type="component" value="Unassembled WGS sequence"/>
</dbReference>
<evidence type="ECO:0000313" key="1">
    <source>
        <dbReference type="EMBL" id="KAH0568687.1"/>
    </source>
</evidence>
<dbReference type="EMBL" id="JAHXZJ010000001">
    <property type="protein sequence ID" value="KAH0568687.1"/>
    <property type="molecule type" value="Genomic_DNA"/>
</dbReference>
<organism evidence="1 2">
    <name type="scientific">Cotesia glomerata</name>
    <name type="common">Lepidopteran parasitic wasp</name>
    <name type="synonym">Apanteles glomeratus</name>
    <dbReference type="NCBI Taxonomy" id="32391"/>
    <lineage>
        <taxon>Eukaryota</taxon>
        <taxon>Metazoa</taxon>
        <taxon>Ecdysozoa</taxon>
        <taxon>Arthropoda</taxon>
        <taxon>Hexapoda</taxon>
        <taxon>Insecta</taxon>
        <taxon>Pterygota</taxon>
        <taxon>Neoptera</taxon>
        <taxon>Endopterygota</taxon>
        <taxon>Hymenoptera</taxon>
        <taxon>Apocrita</taxon>
        <taxon>Ichneumonoidea</taxon>
        <taxon>Braconidae</taxon>
        <taxon>Microgastrinae</taxon>
        <taxon>Cotesia</taxon>
    </lineage>
</organism>